<evidence type="ECO:0000259" key="1">
    <source>
        <dbReference type="Pfam" id="PF14020"/>
    </source>
</evidence>
<dbReference type="Pfam" id="PF14020">
    <property type="entry name" value="DUF4236"/>
    <property type="match status" value="1"/>
</dbReference>
<dbReference type="AlphaFoldDB" id="A0A646KJ86"/>
<dbReference type="EMBL" id="VCLA01000151">
    <property type="protein sequence ID" value="MQT02329.1"/>
    <property type="molecule type" value="Genomic_DNA"/>
</dbReference>
<comment type="caution">
    <text evidence="2">The sequence shown here is derived from an EMBL/GenBank/DDBJ whole genome shotgun (WGS) entry which is preliminary data.</text>
</comment>
<reference evidence="2 3" key="1">
    <citation type="submission" date="2019-05" db="EMBL/GenBank/DDBJ databases">
        <title>Comparative genomics and metabolomics analyses of clavulanic acid producing Streptomyces species provides insight into specialized metabolism and evolution of beta-lactam biosynthetic gene clusters.</title>
        <authorList>
            <person name="Moore M.A."/>
            <person name="Cruz-Morales P."/>
            <person name="Barona Gomez F."/>
            <person name="Kapil T."/>
        </authorList>
    </citation>
    <scope>NUCLEOTIDE SEQUENCE [LARGE SCALE GENOMIC DNA]</scope>
    <source>
        <strain evidence="2 3">NRRL 5741</strain>
    </source>
</reference>
<proteinExistence type="predicted"/>
<sequence>MPFHYHKRITLIPKVLHLHIGRHGWSWTLGGRRAHITGDRHGRRTTAVRLPGGFTWRRRSRR</sequence>
<name>A0A646KJ86_STRJU</name>
<evidence type="ECO:0000313" key="2">
    <source>
        <dbReference type="EMBL" id="MQT02329.1"/>
    </source>
</evidence>
<dbReference type="RefSeq" id="WP_153483661.1">
    <property type="nucleotide sequence ID" value="NZ_JBEPDZ010000019.1"/>
</dbReference>
<dbReference type="Proteomes" id="UP000419138">
    <property type="component" value="Unassembled WGS sequence"/>
</dbReference>
<gene>
    <name evidence="2" type="ORF">FF041_19605</name>
</gene>
<feature type="domain" description="DUF4236" evidence="1">
    <location>
        <begin position="3"/>
        <end position="57"/>
    </location>
</feature>
<evidence type="ECO:0000313" key="3">
    <source>
        <dbReference type="Proteomes" id="UP000419138"/>
    </source>
</evidence>
<dbReference type="InterPro" id="IPR025330">
    <property type="entry name" value="DUF4236"/>
</dbReference>
<protein>
    <submittedName>
        <fullName evidence="2">DUF4236 domain-containing protein</fullName>
    </submittedName>
</protein>
<keyword evidence="3" id="KW-1185">Reference proteome</keyword>
<accession>A0A646KJ86</accession>
<organism evidence="2 3">
    <name type="scientific">Streptomyces jumonjinensis</name>
    <dbReference type="NCBI Taxonomy" id="1945"/>
    <lineage>
        <taxon>Bacteria</taxon>
        <taxon>Bacillati</taxon>
        <taxon>Actinomycetota</taxon>
        <taxon>Actinomycetes</taxon>
        <taxon>Kitasatosporales</taxon>
        <taxon>Streptomycetaceae</taxon>
        <taxon>Streptomyces</taxon>
    </lineage>
</organism>
<dbReference type="OrthoDB" id="5111285at2"/>